<gene>
    <name evidence="1" type="ORF">C4886_13100</name>
</gene>
<sequence length="118" mass="13333">MEQEPIARTALDEMVESDQDQMLKAMIPYLPSSGQRFLSVYTKVRELRNTMSLFQSSRRTADLQATGFSGTDPLEMLQDIRKCCGGENRRQIDHITSLMATIQMLQIMNEDSSGGENP</sequence>
<comment type="caution">
    <text evidence="1">The sequence shown here is derived from an EMBL/GenBank/DDBJ whole genome shotgun (WGS) entry which is preliminary data.</text>
</comment>
<name>A0A367FWI3_9FIRM</name>
<dbReference type="Proteomes" id="UP000253208">
    <property type="component" value="Unassembled WGS sequence"/>
</dbReference>
<evidence type="ECO:0000313" key="2">
    <source>
        <dbReference type="Proteomes" id="UP000253208"/>
    </source>
</evidence>
<reference evidence="1 2" key="1">
    <citation type="submission" date="2018-02" db="EMBL/GenBank/DDBJ databases">
        <title>Complete genome sequencing of Faecalibacterium prausnitzii strains isolated from the human gut.</title>
        <authorList>
            <person name="Fitzgerald B.C."/>
            <person name="Shkoporov A.N."/>
            <person name="Ross P.R."/>
            <person name="Hill C."/>
        </authorList>
    </citation>
    <scope>NUCLEOTIDE SEQUENCE [LARGE SCALE GENOMIC DNA]</scope>
    <source>
        <strain evidence="1 2">APC942/31-1</strain>
    </source>
</reference>
<protein>
    <submittedName>
        <fullName evidence="1">Uncharacterized protein</fullName>
    </submittedName>
</protein>
<dbReference type="AlphaFoldDB" id="A0A367FWI3"/>
<accession>A0A367FWI3</accession>
<proteinExistence type="predicted"/>
<evidence type="ECO:0000313" key="1">
    <source>
        <dbReference type="EMBL" id="RCH42735.1"/>
    </source>
</evidence>
<organism evidence="1 2">
    <name type="scientific">Blautia obeum</name>
    <dbReference type="NCBI Taxonomy" id="40520"/>
    <lineage>
        <taxon>Bacteria</taxon>
        <taxon>Bacillati</taxon>
        <taxon>Bacillota</taxon>
        <taxon>Clostridia</taxon>
        <taxon>Lachnospirales</taxon>
        <taxon>Lachnospiraceae</taxon>
        <taxon>Blautia</taxon>
    </lineage>
</organism>
<dbReference type="RefSeq" id="WP_022426549.1">
    <property type="nucleotide sequence ID" value="NZ_PSQG01000019.1"/>
</dbReference>
<dbReference type="EMBL" id="PSQG01000019">
    <property type="protein sequence ID" value="RCH42735.1"/>
    <property type="molecule type" value="Genomic_DNA"/>
</dbReference>